<organism evidence="1 2">
    <name type="scientific">Butyricimonas faecalis</name>
    <dbReference type="NCBI Taxonomy" id="2093856"/>
    <lineage>
        <taxon>Bacteria</taxon>
        <taxon>Pseudomonadati</taxon>
        <taxon>Bacteroidota</taxon>
        <taxon>Bacteroidia</taxon>
        <taxon>Bacteroidales</taxon>
        <taxon>Odoribacteraceae</taxon>
        <taxon>Butyricimonas</taxon>
    </lineage>
</organism>
<dbReference type="AlphaFoldDB" id="A0A3Q9INN9"/>
<gene>
    <name evidence="1" type="ORF">D8S85_02405</name>
</gene>
<dbReference type="Proteomes" id="UP000270673">
    <property type="component" value="Chromosome"/>
</dbReference>
<name>A0A3Q9INN9_9BACT</name>
<keyword evidence="2" id="KW-1185">Reference proteome</keyword>
<proteinExistence type="predicted"/>
<sequence>MNKLLFDNLIPKKIMNRMALFLIVLLFVCCKDIKKRRQNMVIPRDEYGEYGEYIELLNRDLTREVKSWIQFVTTKIDTVSSKNVCFTIKFSYEDVNSTSLERDTMILISYYNKHTGSYTGYKGVLLVNNYFVAILDKDDIGTGFYSKDMLLNSSIYNFESISVKHNMRPMILYRIKDGKLKKEQGLL</sequence>
<dbReference type="KEGG" id="buy:D8S85_02405"/>
<protein>
    <submittedName>
        <fullName evidence="1">Uncharacterized protein</fullName>
    </submittedName>
</protein>
<evidence type="ECO:0000313" key="2">
    <source>
        <dbReference type="Proteomes" id="UP000270673"/>
    </source>
</evidence>
<evidence type="ECO:0000313" key="1">
    <source>
        <dbReference type="EMBL" id="AZS28518.1"/>
    </source>
</evidence>
<accession>A0A3Q9INN9</accession>
<reference evidence="1 2" key="1">
    <citation type="submission" date="2018-10" db="EMBL/GenBank/DDBJ databases">
        <title>Butyricimonas faecalis sp. nov., isolated from human faeces and emended description of the genus Butyricimonas.</title>
        <authorList>
            <person name="Le Roy T."/>
            <person name="Van der Smissen P."/>
            <person name="Paquot A."/>
            <person name="Delzenne N."/>
            <person name="Muccioli G."/>
            <person name="Collet J.-F."/>
            <person name="Cani P.D."/>
        </authorList>
    </citation>
    <scope>NUCLEOTIDE SEQUENCE [LARGE SCALE GENOMIC DNA]</scope>
    <source>
        <strain evidence="1 2">H184</strain>
    </source>
</reference>
<dbReference type="EMBL" id="CP032819">
    <property type="protein sequence ID" value="AZS28518.1"/>
    <property type="molecule type" value="Genomic_DNA"/>
</dbReference>